<comment type="caution">
    <text evidence="1">The sequence shown here is derived from an EMBL/GenBank/DDBJ whole genome shotgun (WGS) entry which is preliminary data.</text>
</comment>
<dbReference type="Proteomes" id="UP001152795">
    <property type="component" value="Unassembled WGS sequence"/>
</dbReference>
<evidence type="ECO:0000313" key="2">
    <source>
        <dbReference type="Proteomes" id="UP001152795"/>
    </source>
</evidence>
<proteinExistence type="predicted"/>
<accession>A0A7D9J449</accession>
<dbReference type="AlphaFoldDB" id="A0A7D9J449"/>
<evidence type="ECO:0000313" key="1">
    <source>
        <dbReference type="EMBL" id="CAB4021467.1"/>
    </source>
</evidence>
<reference evidence="1" key="1">
    <citation type="submission" date="2020-04" db="EMBL/GenBank/DDBJ databases">
        <authorList>
            <person name="Alioto T."/>
            <person name="Alioto T."/>
            <person name="Gomez Garrido J."/>
        </authorList>
    </citation>
    <scope>NUCLEOTIDE SEQUENCE</scope>
    <source>
        <strain evidence="1">A484AB</strain>
    </source>
</reference>
<dbReference type="EMBL" id="CACRXK020011449">
    <property type="protein sequence ID" value="CAB4021467.1"/>
    <property type="molecule type" value="Genomic_DNA"/>
</dbReference>
<feature type="non-terminal residue" evidence="1">
    <location>
        <position position="146"/>
    </location>
</feature>
<keyword evidence="2" id="KW-1185">Reference proteome</keyword>
<name>A0A7D9J449_PARCT</name>
<sequence length="146" mass="15602">MSADSRNPPQTGGEYTGFTGTAEEQASAGVNIVVDNCEVTTETVYLTEGNGAHAMQEIHYQQITSEPLANKEIAIETSLITEGSSQPVNDPQLMDQVKQIEADPTIVHLGLTDIVNAVQEVLAGDHSLHRLQGDSHPVDQHGVVTT</sequence>
<protein>
    <submittedName>
        <fullName evidence="1">Uncharacterized protein</fullName>
    </submittedName>
</protein>
<organism evidence="1 2">
    <name type="scientific">Paramuricea clavata</name>
    <name type="common">Red gorgonian</name>
    <name type="synonym">Violescent sea-whip</name>
    <dbReference type="NCBI Taxonomy" id="317549"/>
    <lineage>
        <taxon>Eukaryota</taxon>
        <taxon>Metazoa</taxon>
        <taxon>Cnidaria</taxon>
        <taxon>Anthozoa</taxon>
        <taxon>Octocorallia</taxon>
        <taxon>Malacalcyonacea</taxon>
        <taxon>Plexauridae</taxon>
        <taxon>Paramuricea</taxon>
    </lineage>
</organism>
<dbReference type="OrthoDB" id="654211at2759"/>
<gene>
    <name evidence="1" type="ORF">PACLA_8A041171</name>
</gene>